<evidence type="ECO:0000256" key="2">
    <source>
        <dbReference type="ARBA" id="ARBA00022692"/>
    </source>
</evidence>
<dbReference type="PANTHER" id="PTHR11863">
    <property type="entry name" value="STEROL DESATURASE"/>
    <property type="match status" value="1"/>
</dbReference>
<dbReference type="EMBL" id="LKCN02000001">
    <property type="protein sequence ID" value="RCI17123.1"/>
    <property type="molecule type" value="Genomic_DNA"/>
</dbReference>
<organism evidence="6 7">
    <name type="scientific">Ophiocordyceps polyrhachis-furcata BCC 54312</name>
    <dbReference type="NCBI Taxonomy" id="1330021"/>
    <lineage>
        <taxon>Eukaryota</taxon>
        <taxon>Fungi</taxon>
        <taxon>Dikarya</taxon>
        <taxon>Ascomycota</taxon>
        <taxon>Pezizomycotina</taxon>
        <taxon>Sordariomycetes</taxon>
        <taxon>Hypocreomycetidae</taxon>
        <taxon>Hypocreales</taxon>
        <taxon>Ophiocordycipitaceae</taxon>
        <taxon>Ophiocordyceps</taxon>
    </lineage>
</organism>
<accession>A0A367LRP9</accession>
<keyword evidence="4" id="KW-0472">Membrane</keyword>
<dbReference type="GO" id="GO:0016020">
    <property type="term" value="C:membrane"/>
    <property type="evidence" value="ECO:0007669"/>
    <property type="project" value="UniProtKB-SubCell"/>
</dbReference>
<reference evidence="6 7" key="1">
    <citation type="journal article" date="2015" name="BMC Genomics">
        <title>Insights from the genome of Ophiocordyceps polyrhachis-furcata to pathogenicity and host specificity in insect fungi.</title>
        <authorList>
            <person name="Wichadakul D."/>
            <person name="Kobmoo N."/>
            <person name="Ingsriswang S."/>
            <person name="Tangphatsornruang S."/>
            <person name="Chantasingh D."/>
            <person name="Luangsa-ard J.J."/>
            <person name="Eurwilaichitr L."/>
        </authorList>
    </citation>
    <scope>NUCLEOTIDE SEQUENCE [LARGE SCALE GENOMIC DNA]</scope>
    <source>
        <strain evidence="6 7">BCC 54312</strain>
    </source>
</reference>
<dbReference type="InterPro" id="IPR006694">
    <property type="entry name" value="Fatty_acid_hydroxylase"/>
</dbReference>
<keyword evidence="7" id="KW-1185">Reference proteome</keyword>
<comment type="subcellular location">
    <subcellularLocation>
        <location evidence="1">Membrane</location>
    </subcellularLocation>
</comment>
<sequence>MKGQYDNGKPMGVDATVGGRQTEEVPFVAVKECMPRPTIARVYLTYVGGTCEGRHHCYETHTVHTKKKKTKGMDLGERWNRIVVTHDAHVIDVVGGLLIQAVFWWVPCLALGLLETLAPAFAARHKLQPIGRQPRRADWWRAARQAALNQLLVTMLHAGAALWTARMRGRAPAVRVTADVPGPGELMRDLFLCALGRETLFYYAHRLLHTRYLYRRIHKTHHQFTAPVALASQYAHPIEHVAANLLPVVAPPLILGCHILTTWIFVAAQLVETSFVHSGFDFLAGAARKHDRHHERFDVYFGGLGILDWLHCTDERQSVKSD</sequence>
<feature type="domain" description="Fatty acid hydroxylase" evidence="5">
    <location>
        <begin position="191"/>
        <end position="313"/>
    </location>
</feature>
<dbReference type="GO" id="GO:0016491">
    <property type="term" value="F:oxidoreductase activity"/>
    <property type="evidence" value="ECO:0007669"/>
    <property type="project" value="InterPro"/>
</dbReference>
<evidence type="ECO:0000256" key="1">
    <source>
        <dbReference type="ARBA" id="ARBA00004370"/>
    </source>
</evidence>
<comment type="caution">
    <text evidence="6">The sequence shown here is derived from an EMBL/GenBank/DDBJ whole genome shotgun (WGS) entry which is preliminary data.</text>
</comment>
<evidence type="ECO:0000313" key="6">
    <source>
        <dbReference type="EMBL" id="RCI17123.1"/>
    </source>
</evidence>
<evidence type="ECO:0000256" key="3">
    <source>
        <dbReference type="ARBA" id="ARBA00022989"/>
    </source>
</evidence>
<dbReference type="AlphaFoldDB" id="A0A367LRP9"/>
<evidence type="ECO:0000313" key="7">
    <source>
        <dbReference type="Proteomes" id="UP000253664"/>
    </source>
</evidence>
<name>A0A367LRP9_9HYPO</name>
<proteinExistence type="predicted"/>
<dbReference type="GO" id="GO:0008610">
    <property type="term" value="P:lipid biosynthetic process"/>
    <property type="evidence" value="ECO:0007669"/>
    <property type="project" value="InterPro"/>
</dbReference>
<dbReference type="Proteomes" id="UP000253664">
    <property type="component" value="Unassembled WGS sequence"/>
</dbReference>
<dbReference type="GO" id="GO:0005506">
    <property type="term" value="F:iron ion binding"/>
    <property type="evidence" value="ECO:0007669"/>
    <property type="project" value="InterPro"/>
</dbReference>
<keyword evidence="3" id="KW-1133">Transmembrane helix</keyword>
<protein>
    <recommendedName>
        <fullName evidence="5">Fatty acid hydroxylase domain-containing protein</fullName>
    </recommendedName>
</protein>
<evidence type="ECO:0000259" key="5">
    <source>
        <dbReference type="Pfam" id="PF04116"/>
    </source>
</evidence>
<dbReference type="Pfam" id="PF04116">
    <property type="entry name" value="FA_hydroxylase"/>
    <property type="match status" value="1"/>
</dbReference>
<dbReference type="InterPro" id="IPR050307">
    <property type="entry name" value="Sterol_Desaturase_Related"/>
</dbReference>
<keyword evidence="2" id="KW-0812">Transmembrane</keyword>
<dbReference type="OrthoDB" id="5428245at2759"/>
<evidence type="ECO:0000256" key="4">
    <source>
        <dbReference type="ARBA" id="ARBA00023136"/>
    </source>
</evidence>
<gene>
    <name evidence="6" type="ORF">L249_2594</name>
</gene>